<dbReference type="EMBL" id="JAULJE010000019">
    <property type="protein sequence ID" value="KAK1332074.1"/>
    <property type="molecule type" value="Genomic_DNA"/>
</dbReference>
<accession>A0AA40HIY1</accession>
<dbReference type="AlphaFoldDB" id="A0AA40HIY1"/>
<keyword evidence="3" id="KW-1185">Reference proteome</keyword>
<proteinExistence type="predicted"/>
<evidence type="ECO:0000256" key="1">
    <source>
        <dbReference type="SAM" id="MobiDB-lite"/>
    </source>
</evidence>
<feature type="region of interest" description="Disordered" evidence="1">
    <location>
        <begin position="1"/>
        <end position="306"/>
    </location>
</feature>
<comment type="caution">
    <text evidence="2">The sequence shown here is derived from an EMBL/GenBank/DDBJ whole genome shotgun (WGS) entry which is preliminary data.</text>
</comment>
<name>A0AA40HIY1_CNENI</name>
<gene>
    <name evidence="2" type="ORF">QTO34_007760</name>
</gene>
<evidence type="ECO:0000313" key="3">
    <source>
        <dbReference type="Proteomes" id="UP001177744"/>
    </source>
</evidence>
<reference evidence="2" key="1">
    <citation type="submission" date="2023-06" db="EMBL/GenBank/DDBJ databases">
        <title>Reference genome for the Northern bat (Eptesicus nilssonii), a most northern bat species.</title>
        <authorList>
            <person name="Laine V.N."/>
            <person name="Pulliainen A.T."/>
            <person name="Lilley T.M."/>
        </authorList>
    </citation>
    <scope>NUCLEOTIDE SEQUENCE</scope>
    <source>
        <strain evidence="2">BLF_Eptnil</strain>
        <tissue evidence="2">Kidney</tissue>
    </source>
</reference>
<dbReference type="Proteomes" id="UP001177744">
    <property type="component" value="Unassembled WGS sequence"/>
</dbReference>
<evidence type="ECO:0000313" key="2">
    <source>
        <dbReference type="EMBL" id="KAK1332074.1"/>
    </source>
</evidence>
<organism evidence="2 3">
    <name type="scientific">Cnephaeus nilssonii</name>
    <name type="common">Northern bat</name>
    <name type="synonym">Eptesicus nilssonii</name>
    <dbReference type="NCBI Taxonomy" id="3371016"/>
    <lineage>
        <taxon>Eukaryota</taxon>
        <taxon>Metazoa</taxon>
        <taxon>Chordata</taxon>
        <taxon>Craniata</taxon>
        <taxon>Vertebrata</taxon>
        <taxon>Euteleostomi</taxon>
        <taxon>Mammalia</taxon>
        <taxon>Eutheria</taxon>
        <taxon>Laurasiatheria</taxon>
        <taxon>Chiroptera</taxon>
        <taxon>Yangochiroptera</taxon>
        <taxon>Vespertilionidae</taxon>
        <taxon>Cnephaeus</taxon>
    </lineage>
</organism>
<sequence>MASPGPGTQPHPDPGAHGLAQTQDSASPRPRGAWPLPGLAPSLTRIQGHTASPGPGIQLPPDPGTRGLSQTQGRVASPGSRVAWPRPDPGPSLTWIQGHTASPRPRIQLHPDPGAHGLTRTQGRVASPRPRTQPHPNPGAHGLARTRDLASPGPRGAWPHPDPGARGLSQTQGCVASPGSRGPRPHPDPGPSLTRIQGHTASPRPRIQLHPDPGALGLTRTQGCVASPGSRGPRPHPDPGPSLTRIQGHTASPGPGIQLPPDPGARGLTRTQVREASPGPGTQPLPDPGAYGLTRTRDTASPGPRGTVSLLMGTVSLLSPVPPGQTLILTLFSSTSLLLFPSFKYCPTQATKRSLECSLGEITRFRASHTCSRRGPWLWAKIQIPPSRCGSVAERHPMNQEVKIRFPVRAHARSHWLSWIFSGSSANFQFLVQNQPQKHAASPCGAQSTEEPRRNSFLEASISGGGVALSRESCPILLYSVLLHSPDQGFPQLSSLTLFKSGSPQGREATRRSGEGDAPITPLLLPLLAA</sequence>
<protein>
    <submittedName>
        <fullName evidence="2">Uncharacterized protein</fullName>
    </submittedName>
</protein>